<dbReference type="Pfam" id="PF18262">
    <property type="entry name" value="PhetRS_B1"/>
    <property type="match status" value="1"/>
</dbReference>
<evidence type="ECO:0000256" key="1">
    <source>
        <dbReference type="ARBA" id="ARBA00001946"/>
    </source>
</evidence>
<dbReference type="Pfam" id="PF03484">
    <property type="entry name" value="B5"/>
    <property type="match status" value="1"/>
</dbReference>
<evidence type="ECO:0000256" key="6">
    <source>
        <dbReference type="ARBA" id="ARBA00022598"/>
    </source>
</evidence>
<evidence type="ECO:0000256" key="13">
    <source>
        <dbReference type="ARBA" id="ARBA00033189"/>
    </source>
</evidence>
<dbReference type="GO" id="GO:0003723">
    <property type="term" value="F:RNA binding"/>
    <property type="evidence" value="ECO:0007669"/>
    <property type="project" value="InterPro"/>
</dbReference>
<dbReference type="InterPro" id="IPR009061">
    <property type="entry name" value="DNA-bd_dom_put_sf"/>
</dbReference>
<dbReference type="PANTHER" id="PTHR10947">
    <property type="entry name" value="PHENYLALANYL-TRNA SYNTHETASE BETA CHAIN AND LEUCINE-RICH REPEAT-CONTAINING PROTEIN 47"/>
    <property type="match status" value="1"/>
</dbReference>
<dbReference type="AlphaFoldDB" id="A0AAV9IVZ6"/>
<dbReference type="CDD" id="cd00769">
    <property type="entry name" value="PheRS_beta_core"/>
    <property type="match status" value="1"/>
</dbReference>
<reference evidence="16 17" key="1">
    <citation type="submission" date="2022-07" db="EMBL/GenBank/DDBJ databases">
        <title>Genome-wide signatures of adaptation to extreme environments.</title>
        <authorList>
            <person name="Cho C.H."/>
            <person name="Yoon H.S."/>
        </authorList>
    </citation>
    <scope>NUCLEOTIDE SEQUENCE [LARGE SCALE GENOMIC DNA]</scope>
    <source>
        <strain evidence="16 17">DBV 063 E5</strain>
    </source>
</reference>
<evidence type="ECO:0000256" key="12">
    <source>
        <dbReference type="ARBA" id="ARBA00023146"/>
    </source>
</evidence>
<dbReference type="GO" id="GO:0009328">
    <property type="term" value="C:phenylalanine-tRNA ligase complex"/>
    <property type="evidence" value="ECO:0007669"/>
    <property type="project" value="TreeGrafter"/>
</dbReference>
<sequence length="671" mass="74635">MPTVTVERDRFFAALGRAYTVEAFEELCFAYGLELDAVTEDLVEDGMGGRRMRSGIEAAADSADGRREHPHQRVDQHTREVSSAEQSVPCLKIEVPANRYDLLCFEGLAQALRVFLGADDPRQYTLRSRSAASTTFHVRASAYSVRPFLVCAVLRNIDLRDRHRYQSLMDLQDKLHQNLGRRRSLVAIGTHDLDTVREPFVYEARAPQHIRFRPLAESQEMDAVELMQHYAHDKHLKKYLPLIRDSPRYPVICDGDGRVLSLPPIINGDWSKVRTSTRNLLIECTATDYTKATVVLNTLVAMFSRYASPAFEVEPVRVVYEAGAPTAFPRFAEALDAERAALTPDLRGQVFRVRVSEVSGLLGVSLGAEQMQRLLARMQLESAPDAHDADVLHVEAPAVRSDVLHACDIAEDVAIAFGFDGLPERTDVLVPVGAWQPLQILSDLVRREFAQQGYLEVLTWVTVSHEENATMLQREASALAERTVHIANPKTLEFQECRTTLLAGLLKTLRENRDEPLPLRLFEVGDVVLRDAQCEVGARNERHAAAVYTGIGAGFEVMKHLVDRVMEALDLPRCGYQSGYHLDADACTDELFFPGRRAHLVVQRRTSTGAPPQTVVFGTMGWVHPRVLQAFGLTAPASAMEVNLELACLSTRACRGDERLSGSRSGGVSSV</sequence>
<dbReference type="GO" id="GO:0000287">
    <property type="term" value="F:magnesium ion binding"/>
    <property type="evidence" value="ECO:0007669"/>
    <property type="project" value="InterPro"/>
</dbReference>
<evidence type="ECO:0000256" key="9">
    <source>
        <dbReference type="ARBA" id="ARBA00022840"/>
    </source>
</evidence>
<evidence type="ECO:0000256" key="11">
    <source>
        <dbReference type="ARBA" id="ARBA00022917"/>
    </source>
</evidence>
<feature type="domain" description="B5" evidence="15">
    <location>
        <begin position="346"/>
        <end position="424"/>
    </location>
</feature>
<dbReference type="PROSITE" id="PS51483">
    <property type="entry name" value="B5"/>
    <property type="match status" value="1"/>
</dbReference>
<dbReference type="EC" id="6.1.1.20" evidence="4"/>
<comment type="similarity">
    <text evidence="3">Belongs to the phenylalanyl-tRNA synthetase beta subunit family. Type 2 subfamily.</text>
</comment>
<keyword evidence="17" id="KW-1185">Reference proteome</keyword>
<name>A0AAV9IVZ6_CYACA</name>
<keyword evidence="11" id="KW-0648">Protein biosynthesis</keyword>
<protein>
    <recommendedName>
        <fullName evidence="4">phenylalanine--tRNA ligase</fullName>
        <ecNumber evidence="4">6.1.1.20</ecNumber>
    </recommendedName>
    <alternativeName>
        <fullName evidence="13">Phenylalanyl-tRNA synthetase beta subunit</fullName>
    </alternativeName>
</protein>
<dbReference type="Pfam" id="PF03483">
    <property type="entry name" value="B3_4"/>
    <property type="match status" value="1"/>
</dbReference>
<evidence type="ECO:0000313" key="17">
    <source>
        <dbReference type="Proteomes" id="UP001301350"/>
    </source>
</evidence>
<evidence type="ECO:0000256" key="3">
    <source>
        <dbReference type="ARBA" id="ARBA00007438"/>
    </source>
</evidence>
<keyword evidence="6" id="KW-0436">Ligase</keyword>
<proteinExistence type="inferred from homology"/>
<evidence type="ECO:0000256" key="14">
    <source>
        <dbReference type="SAM" id="MobiDB-lite"/>
    </source>
</evidence>
<accession>A0AAV9IVZ6</accession>
<keyword evidence="8" id="KW-0547">Nucleotide-binding</keyword>
<evidence type="ECO:0000256" key="10">
    <source>
        <dbReference type="ARBA" id="ARBA00022842"/>
    </source>
</evidence>
<dbReference type="InterPro" id="IPR040659">
    <property type="entry name" value="PhetRS_B1"/>
</dbReference>
<dbReference type="SUPFAM" id="SSF55681">
    <property type="entry name" value="Class II aaRS and biotin synthetases"/>
    <property type="match status" value="1"/>
</dbReference>
<keyword evidence="5" id="KW-0963">Cytoplasm</keyword>
<evidence type="ECO:0000256" key="8">
    <source>
        <dbReference type="ARBA" id="ARBA00022741"/>
    </source>
</evidence>
<keyword evidence="7" id="KW-0479">Metal-binding</keyword>
<dbReference type="Gene3D" id="3.30.930.10">
    <property type="entry name" value="Bira Bifunctional Protein, Domain 2"/>
    <property type="match status" value="1"/>
</dbReference>
<dbReference type="FunFam" id="3.50.40.10:FF:000002">
    <property type="entry name" value="phenylalanine--tRNA ligase beta subunit"/>
    <property type="match status" value="1"/>
</dbReference>
<dbReference type="SUPFAM" id="SSF46955">
    <property type="entry name" value="Putative DNA-binding domain"/>
    <property type="match status" value="2"/>
</dbReference>
<comment type="cofactor">
    <cofactor evidence="1">
        <name>Mg(2+)</name>
        <dbReference type="ChEBI" id="CHEBI:18420"/>
    </cofactor>
</comment>
<dbReference type="Pfam" id="PF17759">
    <property type="entry name" value="tRNA_synthFbeta"/>
    <property type="match status" value="1"/>
</dbReference>
<evidence type="ECO:0000313" key="16">
    <source>
        <dbReference type="EMBL" id="KAK4536458.1"/>
    </source>
</evidence>
<dbReference type="InterPro" id="IPR045060">
    <property type="entry name" value="Phe-tRNA-ligase_IIc_bsu"/>
</dbReference>
<evidence type="ECO:0000256" key="2">
    <source>
        <dbReference type="ARBA" id="ARBA00004496"/>
    </source>
</evidence>
<dbReference type="InterPro" id="IPR005147">
    <property type="entry name" value="tRNA_synthase_B5-dom"/>
</dbReference>
<comment type="caution">
    <text evidence="16">The sequence shown here is derived from an EMBL/GenBank/DDBJ whole genome shotgun (WGS) entry which is preliminary data.</text>
</comment>
<dbReference type="NCBIfam" id="TIGR00471">
    <property type="entry name" value="pheT_arch"/>
    <property type="match status" value="1"/>
</dbReference>
<dbReference type="InterPro" id="IPR004531">
    <property type="entry name" value="Phe-tRNA-synth_IIc_bsu_arc_euk"/>
</dbReference>
<feature type="region of interest" description="Disordered" evidence="14">
    <location>
        <begin position="59"/>
        <end position="81"/>
    </location>
</feature>
<evidence type="ECO:0000256" key="5">
    <source>
        <dbReference type="ARBA" id="ARBA00022490"/>
    </source>
</evidence>
<evidence type="ECO:0000259" key="15">
    <source>
        <dbReference type="PROSITE" id="PS51483"/>
    </source>
</evidence>
<dbReference type="Gene3D" id="3.50.40.10">
    <property type="entry name" value="Phenylalanyl-trna Synthetase, Chain B, domain 3"/>
    <property type="match status" value="1"/>
</dbReference>
<gene>
    <name evidence="16" type="ORF">CDCA_CDCA08G2483</name>
</gene>
<dbReference type="Gene3D" id="3.30.56.10">
    <property type="match status" value="2"/>
</dbReference>
<dbReference type="EMBL" id="JANCYW010000008">
    <property type="protein sequence ID" value="KAK4536458.1"/>
    <property type="molecule type" value="Genomic_DNA"/>
</dbReference>
<dbReference type="InterPro" id="IPR005146">
    <property type="entry name" value="B3/B4_tRNA-bd"/>
</dbReference>
<dbReference type="SMART" id="SM00874">
    <property type="entry name" value="B5"/>
    <property type="match status" value="1"/>
</dbReference>
<dbReference type="InterPro" id="IPR045864">
    <property type="entry name" value="aa-tRNA-synth_II/BPL/LPL"/>
</dbReference>
<dbReference type="GO" id="GO:0006432">
    <property type="term" value="P:phenylalanyl-tRNA aminoacylation"/>
    <property type="evidence" value="ECO:0007669"/>
    <property type="project" value="InterPro"/>
</dbReference>
<keyword evidence="9" id="KW-0067">ATP-binding</keyword>
<evidence type="ECO:0000256" key="4">
    <source>
        <dbReference type="ARBA" id="ARBA00012814"/>
    </source>
</evidence>
<keyword evidence="10" id="KW-0460">Magnesium</keyword>
<dbReference type="PANTHER" id="PTHR10947:SF0">
    <property type="entry name" value="PHENYLALANINE--TRNA LIGASE BETA SUBUNIT"/>
    <property type="match status" value="1"/>
</dbReference>
<dbReference type="SMART" id="SM00873">
    <property type="entry name" value="B3_4"/>
    <property type="match status" value="1"/>
</dbReference>
<dbReference type="InterPro" id="IPR041616">
    <property type="entry name" value="PheRS_beta_core"/>
</dbReference>
<feature type="compositionally biased region" description="Basic and acidic residues" evidence="14">
    <location>
        <begin position="63"/>
        <end position="81"/>
    </location>
</feature>
<dbReference type="Proteomes" id="UP001301350">
    <property type="component" value="Unassembled WGS sequence"/>
</dbReference>
<organism evidence="16 17">
    <name type="scientific">Cyanidium caldarium</name>
    <name type="common">Red alga</name>
    <dbReference type="NCBI Taxonomy" id="2771"/>
    <lineage>
        <taxon>Eukaryota</taxon>
        <taxon>Rhodophyta</taxon>
        <taxon>Bangiophyceae</taxon>
        <taxon>Cyanidiales</taxon>
        <taxon>Cyanidiaceae</taxon>
        <taxon>Cyanidium</taxon>
    </lineage>
</organism>
<dbReference type="GO" id="GO:0005524">
    <property type="term" value="F:ATP binding"/>
    <property type="evidence" value="ECO:0007669"/>
    <property type="project" value="UniProtKB-KW"/>
</dbReference>
<comment type="subcellular location">
    <subcellularLocation>
        <location evidence="2">Cytoplasm</location>
    </subcellularLocation>
</comment>
<dbReference type="GO" id="GO:0004826">
    <property type="term" value="F:phenylalanine-tRNA ligase activity"/>
    <property type="evidence" value="ECO:0007669"/>
    <property type="project" value="UniProtKB-EC"/>
</dbReference>
<evidence type="ECO:0000256" key="7">
    <source>
        <dbReference type="ARBA" id="ARBA00022723"/>
    </source>
</evidence>
<keyword evidence="12" id="KW-0030">Aminoacyl-tRNA synthetase</keyword>
<dbReference type="InterPro" id="IPR020825">
    <property type="entry name" value="Phe-tRNA_synthase-like_B3/B4"/>
</dbReference>